<dbReference type="Gene3D" id="3.40.50.2300">
    <property type="match status" value="1"/>
</dbReference>
<sequence>MASDGGSVGRGTGARGGYQVRGGGRGRGGRDGGGNQQHQQQQPPHQAGLGRGRSGDHSYQPNPQVGSYQYGAAASRGYAGGVRGGGRTGGRGNWVPRSQQERPSYGHGAESVEGRGRGRARGTGGAPRGRPQRPVDAPMTEPEVDRQALPSNPPQPVPVPVMTSVTQQLASTSLSPGNKNKYNPIMRPDEGGKVSIATVRLNVNHFRVNFNPSSIIRHYDVDIRPVESPRNGRPAKLSKLQLSNIRSKLFTDNPQLPLLMTAYDGEKNIFSAVRLPEGEFKVELSDGEDLKSREYKFSIKLVNELKLYKLRDYLSKNASSIPRDILQGMDVVMKENPVMRMIPAGRCFHPTETSPEDDLGHGITASRGIQYSLKPTFQGLALCLDYSVLAFRKKMPVLEFLAEQISGFNVNNFRRFRRDVDQVLKNLKVNVTHRVTKQKYVIVGLTREDTRRVSFPDANDPQQRIRIVDYFREKYNRNITYLDIPCLDVSRNNRMNYIPMEYCVLAEGQIYPKEYLDRNAACLLKEISLARPHVRQSNICGMVQSEDGPCGGNIIQNFGIEVDTNMTSVKGRVIGPPVLKLAATKTGKMMKITVDKQTCQWNLVGKAVVQGKTIQRWGVIDFTHCERDPFRRVNSQSFIPKLTDRCRSLGMRLEEPVLYEKAGMHIFSDVNALSQLLEGVTSRVGRGNLQFLLCVMSRKDDGYKCLKWISETKIGVVTQCCLSPHANKGQDQYLANLALKINAKLGGSNVELNDRLPHFHGEGHVMFVGADVNHPGAHNKTSPSIAAVVATMNWPEANRYVARVRPQFHRKEQILEFGEMCLELVESYARLNKVKPEKIVLFRDGVSEGQFDMVLNEELMDLKSVFQKINYFPTITLIVAQKRHQTRFFPVERNDGGPNGNISPGTVVDTTIVHPFEFDFYLCSHHGSLGTSKPTHYHVLWDEHGFSSDQLQKLIYDMCFTFARCTKPVSLVPPVYYADLVAYRGRLYYQAMLERQSPPPTSSSSSSSFTSSSSLSSAASFQDWFKLHADLENMMFFV</sequence>
<keyword evidence="4" id="KW-0687">Ribonucleoprotein</keyword>
<evidence type="ECO:0000256" key="1">
    <source>
        <dbReference type="ARBA" id="ARBA00008201"/>
    </source>
</evidence>
<dbReference type="Pfam" id="PF02170">
    <property type="entry name" value="PAZ"/>
    <property type="match status" value="1"/>
</dbReference>
<dbReference type="InterPro" id="IPR014811">
    <property type="entry name" value="ArgoL1"/>
</dbReference>
<dbReference type="InterPro" id="IPR036085">
    <property type="entry name" value="PAZ_dom_sf"/>
</dbReference>
<dbReference type="SMART" id="SM00950">
    <property type="entry name" value="Piwi"/>
    <property type="match status" value="1"/>
</dbReference>
<dbReference type="Proteomes" id="UP001396334">
    <property type="component" value="Unassembled WGS sequence"/>
</dbReference>
<evidence type="ECO:0008006" key="10">
    <source>
        <dbReference type="Google" id="ProtNLM"/>
    </source>
</evidence>
<dbReference type="SUPFAM" id="SSF101690">
    <property type="entry name" value="PAZ domain"/>
    <property type="match status" value="1"/>
</dbReference>
<name>A0ABR2RMM5_9ROSI</name>
<feature type="compositionally biased region" description="Gly residues" evidence="5">
    <location>
        <begin position="1"/>
        <end position="35"/>
    </location>
</feature>
<organism evidence="8 9">
    <name type="scientific">Hibiscus sabdariffa</name>
    <name type="common">roselle</name>
    <dbReference type="NCBI Taxonomy" id="183260"/>
    <lineage>
        <taxon>Eukaryota</taxon>
        <taxon>Viridiplantae</taxon>
        <taxon>Streptophyta</taxon>
        <taxon>Embryophyta</taxon>
        <taxon>Tracheophyta</taxon>
        <taxon>Spermatophyta</taxon>
        <taxon>Magnoliopsida</taxon>
        <taxon>eudicotyledons</taxon>
        <taxon>Gunneridae</taxon>
        <taxon>Pentapetalae</taxon>
        <taxon>rosids</taxon>
        <taxon>malvids</taxon>
        <taxon>Malvales</taxon>
        <taxon>Malvaceae</taxon>
        <taxon>Malvoideae</taxon>
        <taxon>Hibiscus</taxon>
    </lineage>
</organism>
<evidence type="ECO:0000259" key="6">
    <source>
        <dbReference type="PROSITE" id="PS50821"/>
    </source>
</evidence>
<evidence type="ECO:0000313" key="9">
    <source>
        <dbReference type="Proteomes" id="UP001396334"/>
    </source>
</evidence>
<feature type="domain" description="Piwi" evidence="7">
    <location>
        <begin position="691"/>
        <end position="990"/>
    </location>
</feature>
<dbReference type="PROSITE" id="PS50821">
    <property type="entry name" value="PAZ"/>
    <property type="match status" value="1"/>
</dbReference>
<keyword evidence="9" id="KW-1185">Reference proteome</keyword>
<dbReference type="InterPro" id="IPR012337">
    <property type="entry name" value="RNaseH-like_sf"/>
</dbReference>
<evidence type="ECO:0000256" key="3">
    <source>
        <dbReference type="ARBA" id="ARBA00023158"/>
    </source>
</evidence>
<dbReference type="Gene3D" id="3.30.420.10">
    <property type="entry name" value="Ribonuclease H-like superfamily/Ribonuclease H"/>
    <property type="match status" value="1"/>
</dbReference>
<dbReference type="CDD" id="cd04657">
    <property type="entry name" value="Piwi_ago-like"/>
    <property type="match status" value="1"/>
</dbReference>
<dbReference type="CDD" id="cd02846">
    <property type="entry name" value="PAZ_argonaute_like"/>
    <property type="match status" value="1"/>
</dbReference>
<feature type="domain" description="PAZ" evidence="6">
    <location>
        <begin position="396"/>
        <end position="507"/>
    </location>
</feature>
<dbReference type="SMART" id="SM01163">
    <property type="entry name" value="DUF1785"/>
    <property type="match status" value="1"/>
</dbReference>
<keyword evidence="2" id="KW-0678">Repressor</keyword>
<comment type="caution">
    <text evidence="8">The sequence shown here is derived from an EMBL/GenBank/DDBJ whole genome shotgun (WGS) entry which is preliminary data.</text>
</comment>
<dbReference type="InterPro" id="IPR032472">
    <property type="entry name" value="ArgoL2"/>
</dbReference>
<dbReference type="InterPro" id="IPR003100">
    <property type="entry name" value="PAZ_dom"/>
</dbReference>
<dbReference type="EMBL" id="JBBPBN010000021">
    <property type="protein sequence ID" value="KAK9014191.1"/>
    <property type="molecule type" value="Genomic_DNA"/>
</dbReference>
<evidence type="ECO:0000259" key="7">
    <source>
        <dbReference type="PROSITE" id="PS50822"/>
    </source>
</evidence>
<dbReference type="Pfam" id="PF16486">
    <property type="entry name" value="ArgoN"/>
    <property type="match status" value="1"/>
</dbReference>
<evidence type="ECO:0000256" key="4">
    <source>
        <dbReference type="ARBA" id="ARBA00023274"/>
    </source>
</evidence>
<feature type="region of interest" description="Disordered" evidence="5">
    <location>
        <begin position="1"/>
        <end position="154"/>
    </location>
</feature>
<evidence type="ECO:0000256" key="2">
    <source>
        <dbReference type="ARBA" id="ARBA00022491"/>
    </source>
</evidence>
<feature type="compositionally biased region" description="Low complexity" evidence="5">
    <location>
        <begin position="36"/>
        <end position="48"/>
    </location>
</feature>
<feature type="compositionally biased region" description="Polar residues" evidence="5">
    <location>
        <begin position="57"/>
        <end position="67"/>
    </location>
</feature>
<proteinExistence type="inferred from homology"/>
<gene>
    <name evidence="8" type="ORF">V6N11_005358</name>
</gene>
<dbReference type="Pfam" id="PF16488">
    <property type="entry name" value="ArgoL2"/>
    <property type="match status" value="1"/>
</dbReference>
<evidence type="ECO:0000256" key="5">
    <source>
        <dbReference type="SAM" id="MobiDB-lite"/>
    </source>
</evidence>
<dbReference type="InterPro" id="IPR003165">
    <property type="entry name" value="Piwi"/>
</dbReference>
<dbReference type="Pfam" id="PF02171">
    <property type="entry name" value="Piwi"/>
    <property type="match status" value="1"/>
</dbReference>
<comment type="similarity">
    <text evidence="1">Belongs to the argonaute family. Ago subfamily.</text>
</comment>
<dbReference type="InterPro" id="IPR036397">
    <property type="entry name" value="RNaseH_sf"/>
</dbReference>
<feature type="compositionally biased region" description="Gly residues" evidence="5">
    <location>
        <begin position="78"/>
        <end position="92"/>
    </location>
</feature>
<dbReference type="PROSITE" id="PS50822">
    <property type="entry name" value="PIWI"/>
    <property type="match status" value="1"/>
</dbReference>
<keyword evidence="3" id="KW-0943">RNA-mediated gene silencing</keyword>
<protein>
    <recommendedName>
        <fullName evidence="10">Protein argonaute 2-like</fullName>
    </recommendedName>
</protein>
<dbReference type="SUPFAM" id="SSF53098">
    <property type="entry name" value="Ribonuclease H-like"/>
    <property type="match status" value="1"/>
</dbReference>
<dbReference type="InterPro" id="IPR032474">
    <property type="entry name" value="Argonaute_N"/>
</dbReference>
<evidence type="ECO:0000313" key="8">
    <source>
        <dbReference type="EMBL" id="KAK9014191.1"/>
    </source>
</evidence>
<accession>A0ABR2RMM5</accession>
<dbReference type="SMART" id="SM00949">
    <property type="entry name" value="PAZ"/>
    <property type="match status" value="1"/>
</dbReference>
<dbReference type="Gene3D" id="2.170.260.10">
    <property type="entry name" value="paz domain"/>
    <property type="match status" value="1"/>
</dbReference>
<reference evidence="8 9" key="1">
    <citation type="journal article" date="2024" name="G3 (Bethesda)">
        <title>Genome assembly of Hibiscus sabdariffa L. provides insights into metabolisms of medicinal natural products.</title>
        <authorList>
            <person name="Kim T."/>
        </authorList>
    </citation>
    <scope>NUCLEOTIDE SEQUENCE [LARGE SCALE GENOMIC DNA]</scope>
    <source>
        <strain evidence="8">TK-2024</strain>
        <tissue evidence="8">Old leaves</tissue>
    </source>
</reference>
<dbReference type="PANTHER" id="PTHR22891">
    <property type="entry name" value="EUKARYOTIC TRANSLATION INITIATION FACTOR 2C"/>
    <property type="match status" value="1"/>
</dbReference>
<dbReference type="Pfam" id="PF08699">
    <property type="entry name" value="ArgoL1"/>
    <property type="match status" value="1"/>
</dbReference>
<dbReference type="InterPro" id="IPR045246">
    <property type="entry name" value="Piwi_ago-like"/>
</dbReference>